<dbReference type="RefSeq" id="WP_043271366.1">
    <property type="nucleotide sequence ID" value="NZ_BGPP01000002.1"/>
</dbReference>
<dbReference type="PANTHER" id="PTHR36530">
    <property type="entry name" value="INHIBITOR OF CYSTEINE PEPTIDASE"/>
    <property type="match status" value="1"/>
</dbReference>
<dbReference type="EMBL" id="FOLS01000006">
    <property type="protein sequence ID" value="SFC46817.1"/>
    <property type="molecule type" value="Genomic_DNA"/>
</dbReference>
<dbReference type="Proteomes" id="UP000183385">
    <property type="component" value="Unassembled WGS sequence"/>
</dbReference>
<dbReference type="Gene3D" id="2.60.40.2020">
    <property type="match status" value="1"/>
</dbReference>
<sequence>MPSPRPLLALPLLLLAACASQPKPVVSLEDDKPCKPLELHQGQELVLMLPSNPTTGFRWEVRNPASHVLASLGPEVYNNPEDSGLVGSAGESTWRFRVTASGEDHLQLAYRRPWEADVAPERTFDCALKAY</sequence>
<dbReference type="AlphaFoldDB" id="A0A127MYN6"/>
<dbReference type="InterPro" id="IPR018990">
    <property type="entry name" value="Prot_inh_I42_chagasin"/>
</dbReference>
<dbReference type="STRING" id="53408.A9C11_24575"/>
<evidence type="ECO:0000313" key="7">
    <source>
        <dbReference type="EMBL" id="SFC46817.1"/>
    </source>
</evidence>
<name>A0A127MYN6_9PSED</name>
<feature type="domain" description="Proteinase inhibitor I42 chagasin" evidence="4">
    <location>
        <begin position="39"/>
        <end position="126"/>
    </location>
</feature>
<evidence type="ECO:0000256" key="3">
    <source>
        <dbReference type="SAM" id="SignalP"/>
    </source>
</evidence>
<dbReference type="PROSITE" id="PS51257">
    <property type="entry name" value="PROKAR_LIPOPROTEIN"/>
    <property type="match status" value="1"/>
</dbReference>
<proteinExistence type="predicted"/>
<evidence type="ECO:0000313" key="8">
    <source>
        <dbReference type="Proteomes" id="UP000077748"/>
    </source>
</evidence>
<dbReference type="KEGG" id="pcq:PcP3B5_48910"/>
<reference evidence="7 9" key="2">
    <citation type="submission" date="2016-10" db="EMBL/GenBank/DDBJ databases">
        <authorList>
            <person name="Varghese N."/>
            <person name="Submissions S."/>
        </authorList>
    </citation>
    <scope>NUCLEOTIDE SEQUENCE [LARGE SCALE GENOMIC DNA]</scope>
    <source>
        <strain evidence="7 9">LMG 18378</strain>
    </source>
</reference>
<keyword evidence="9" id="KW-1185">Reference proteome</keyword>
<accession>A0A127MYN6</accession>
<dbReference type="GO" id="GO:0004869">
    <property type="term" value="F:cysteine-type endopeptidase inhibitor activity"/>
    <property type="evidence" value="ECO:0007669"/>
    <property type="project" value="UniProtKB-KW"/>
</dbReference>
<dbReference type="GeneID" id="72997869"/>
<dbReference type="SUPFAM" id="SSF141066">
    <property type="entry name" value="ICP-like"/>
    <property type="match status" value="1"/>
</dbReference>
<organism evidence="5 8">
    <name type="scientific">Pseudomonas citronellolis</name>
    <dbReference type="NCBI Taxonomy" id="53408"/>
    <lineage>
        <taxon>Bacteria</taxon>
        <taxon>Pseudomonadati</taxon>
        <taxon>Pseudomonadota</taxon>
        <taxon>Gammaproteobacteria</taxon>
        <taxon>Pseudomonadales</taxon>
        <taxon>Pseudomonadaceae</taxon>
        <taxon>Pseudomonas</taxon>
    </lineage>
</organism>
<dbReference type="Proteomes" id="UP001220662">
    <property type="component" value="Unassembled WGS sequence"/>
</dbReference>
<protein>
    <submittedName>
        <fullName evidence="7">Inhibitor of cysteine peptidase</fullName>
    </submittedName>
    <submittedName>
        <fullName evidence="5">Peptidase inhibitor I42</fullName>
    </submittedName>
    <submittedName>
        <fullName evidence="6">Protease inhibitor I42 family protein</fullName>
    </submittedName>
</protein>
<dbReference type="Proteomes" id="UP000077748">
    <property type="component" value="Chromosome"/>
</dbReference>
<evidence type="ECO:0000313" key="5">
    <source>
        <dbReference type="EMBL" id="ANI16955.1"/>
    </source>
</evidence>
<evidence type="ECO:0000256" key="1">
    <source>
        <dbReference type="ARBA" id="ARBA00022690"/>
    </source>
</evidence>
<feature type="signal peptide" evidence="3">
    <location>
        <begin position="1"/>
        <end position="22"/>
    </location>
</feature>
<evidence type="ECO:0000313" key="9">
    <source>
        <dbReference type="Proteomes" id="UP000183385"/>
    </source>
</evidence>
<keyword evidence="2" id="KW-0789">Thiol protease inhibitor</keyword>
<reference evidence="6" key="3">
    <citation type="submission" date="2023-03" db="EMBL/GenBank/DDBJ databases">
        <title>Draft assemblies of triclosan tolerant bacteria isolated from returned activated sludge.</title>
        <authorList>
            <person name="Van Hamelsveld S."/>
        </authorList>
    </citation>
    <scope>NUCLEOTIDE SEQUENCE</scope>
    <source>
        <strain evidence="6">GW210015_S63</strain>
    </source>
</reference>
<gene>
    <name evidence="5" type="ORF">A9C11_24575</name>
    <name evidence="6" type="ORF">P3W55_18595</name>
    <name evidence="7" type="ORF">SAMN05216577_10632</name>
</gene>
<evidence type="ECO:0000259" key="4">
    <source>
        <dbReference type="Pfam" id="PF09394"/>
    </source>
</evidence>
<dbReference type="OrthoDB" id="670336at2"/>
<dbReference type="PANTHER" id="PTHR36530:SF1">
    <property type="entry name" value="AMOEBIASIN-1"/>
    <property type="match status" value="1"/>
</dbReference>
<evidence type="ECO:0000313" key="6">
    <source>
        <dbReference type="EMBL" id="MDF3843729.1"/>
    </source>
</evidence>
<evidence type="ECO:0000256" key="2">
    <source>
        <dbReference type="ARBA" id="ARBA00022704"/>
    </source>
</evidence>
<keyword evidence="1 6" id="KW-0646">Protease inhibitor</keyword>
<dbReference type="EMBL" id="JARJLR010000301">
    <property type="protein sequence ID" value="MDF3843729.1"/>
    <property type="molecule type" value="Genomic_DNA"/>
</dbReference>
<dbReference type="InterPro" id="IPR036331">
    <property type="entry name" value="Chagasin-like_sf"/>
</dbReference>
<reference evidence="5 8" key="1">
    <citation type="submission" date="2016-05" db="EMBL/GenBank/DDBJ databases">
        <title>Genome Sequence of Pseudomonas citronellolis Strain SJTE-3, an Estrogens and Persistent Organic Pollutants degradation strain.</title>
        <authorList>
            <person name="Liang R."/>
        </authorList>
    </citation>
    <scope>NUCLEOTIDE SEQUENCE [LARGE SCALE GENOMIC DNA]</scope>
    <source>
        <strain evidence="5 8">SJTE-3</strain>
    </source>
</reference>
<keyword evidence="3" id="KW-0732">Signal</keyword>
<feature type="chain" id="PRO_5011872415" evidence="3">
    <location>
        <begin position="23"/>
        <end position="131"/>
    </location>
</feature>
<dbReference type="Pfam" id="PF09394">
    <property type="entry name" value="Inhibitor_I42"/>
    <property type="match status" value="1"/>
</dbReference>
<dbReference type="InterPro" id="IPR052781">
    <property type="entry name" value="Cys_protease_inhibitor_I42"/>
</dbReference>
<dbReference type="EMBL" id="CP015878">
    <property type="protein sequence ID" value="ANI16955.1"/>
    <property type="molecule type" value="Genomic_DNA"/>
</dbReference>